<comment type="caution">
    <text evidence="1">The sequence shown here is derived from an EMBL/GenBank/DDBJ whole genome shotgun (WGS) entry which is preliminary data.</text>
</comment>
<evidence type="ECO:0008006" key="3">
    <source>
        <dbReference type="Google" id="ProtNLM"/>
    </source>
</evidence>
<evidence type="ECO:0000313" key="2">
    <source>
        <dbReference type="Proteomes" id="UP001597546"/>
    </source>
</evidence>
<gene>
    <name evidence="1" type="ORF">ACFSSE_09420</name>
</gene>
<proteinExistence type="predicted"/>
<reference evidence="2" key="1">
    <citation type="journal article" date="2019" name="Int. J. Syst. Evol. Microbiol.">
        <title>The Global Catalogue of Microorganisms (GCM) 10K type strain sequencing project: providing services to taxonomists for standard genome sequencing and annotation.</title>
        <authorList>
            <consortium name="The Broad Institute Genomics Platform"/>
            <consortium name="The Broad Institute Genome Sequencing Center for Infectious Disease"/>
            <person name="Wu L."/>
            <person name="Ma J."/>
        </authorList>
    </citation>
    <scope>NUCLEOTIDE SEQUENCE [LARGE SCALE GENOMIC DNA]</scope>
    <source>
        <strain evidence="2">KCTC 42456</strain>
    </source>
</reference>
<dbReference type="Proteomes" id="UP001597546">
    <property type="component" value="Unassembled WGS sequence"/>
</dbReference>
<protein>
    <recommendedName>
        <fullName evidence="3">Peptidase M48 domain-containing protein</fullName>
    </recommendedName>
</protein>
<dbReference type="RefSeq" id="WP_379043642.1">
    <property type="nucleotide sequence ID" value="NZ_JBHSKW010000032.1"/>
</dbReference>
<organism evidence="1 2">
    <name type="scientific">Pedobacter alpinus</name>
    <dbReference type="NCBI Taxonomy" id="1590643"/>
    <lineage>
        <taxon>Bacteria</taxon>
        <taxon>Pseudomonadati</taxon>
        <taxon>Bacteroidota</taxon>
        <taxon>Sphingobacteriia</taxon>
        <taxon>Sphingobacteriales</taxon>
        <taxon>Sphingobacteriaceae</taxon>
        <taxon>Pedobacter</taxon>
    </lineage>
</organism>
<name>A0ABW5TST7_9SPHI</name>
<keyword evidence="2" id="KW-1185">Reference proteome</keyword>
<evidence type="ECO:0000313" key="1">
    <source>
        <dbReference type="EMBL" id="MFD2731924.1"/>
    </source>
</evidence>
<accession>A0ABW5TST7</accession>
<sequence length="120" mass="13866">MFKKVGIFESISIYESSLFKKGHGLTIPNKGIVTFVGCFSKAEDMAIIKHEFGHILQFRKLGSLKFYLKVGLPSLWSAIRASVLKNYVHQNHTVEVEAKYLAYHYFNEPKDWNVKRFPIV</sequence>
<dbReference type="EMBL" id="JBHULV010000028">
    <property type="protein sequence ID" value="MFD2731924.1"/>
    <property type="molecule type" value="Genomic_DNA"/>
</dbReference>